<feature type="compositionally biased region" description="Polar residues" evidence="1">
    <location>
        <begin position="1"/>
        <end position="11"/>
    </location>
</feature>
<dbReference type="SUPFAM" id="SSF140453">
    <property type="entry name" value="EsxAB dimer-like"/>
    <property type="match status" value="1"/>
</dbReference>
<feature type="region of interest" description="Disordered" evidence="1">
    <location>
        <begin position="1"/>
        <end position="23"/>
    </location>
</feature>
<dbReference type="AlphaFoldDB" id="A0A540W8Y4"/>
<accession>A0A540W8Y4</accession>
<dbReference type="OrthoDB" id="4147017at2"/>
<evidence type="ECO:0000313" key="3">
    <source>
        <dbReference type="EMBL" id="TQF05471.1"/>
    </source>
</evidence>
<dbReference type="InterPro" id="IPR057746">
    <property type="entry name" value="CpnT-like_N"/>
</dbReference>
<proteinExistence type="predicted"/>
<feature type="domain" description="Outer membrane channel protein CpnT-like N-terminal" evidence="2">
    <location>
        <begin position="27"/>
        <end position="144"/>
    </location>
</feature>
<dbReference type="RefSeq" id="WP_141635945.1">
    <property type="nucleotide sequence ID" value="NZ_VIGB01000003.1"/>
</dbReference>
<keyword evidence="4" id="KW-1185">Reference proteome</keyword>
<dbReference type="Pfam" id="PF25547">
    <property type="entry name" value="WXG100_2"/>
    <property type="match status" value="1"/>
</dbReference>
<sequence>MAQNPDSGQTQTPPPPKIEQSFDIFSPGGDPSVLRDCALAWRGMAADLKTTRDSLDKEVSGLGDAWTGAAATAFHQHWQDTRSQIDGALPNFEAVAKQLDTAADSIEEVNKQIQEIVVEIAATAAIGIGLSIVTAGFSDAAAAASASVEAGEASAAVARLASILKDVAEALESIKKLMESSKLAKFGIKLAGNFGANLGGNVLGQALSGQQITWGTDIQNAGVSAVVGTGLGELGSAAAPKVAQALTSSGAHATQWAGKDVIDGMLKGDGLLGGAVNNSVTSAAGTAAADGVNEVENPGSVSSFWEDVAFSGLGGAAGGAAVHNGRKIYSGSGKHRDAGDPILGDALTNAGAYGLAGASENDDTGEPAPQVPFDKGSPLVDPKGAYHQ</sequence>
<evidence type="ECO:0000313" key="4">
    <source>
        <dbReference type="Proteomes" id="UP000319103"/>
    </source>
</evidence>
<evidence type="ECO:0000259" key="2">
    <source>
        <dbReference type="Pfam" id="PF25547"/>
    </source>
</evidence>
<comment type="caution">
    <text evidence="3">The sequence shown here is derived from an EMBL/GenBank/DDBJ whole genome shotgun (WGS) entry which is preliminary data.</text>
</comment>
<dbReference type="Proteomes" id="UP000319103">
    <property type="component" value="Unassembled WGS sequence"/>
</dbReference>
<evidence type="ECO:0000256" key="1">
    <source>
        <dbReference type="SAM" id="MobiDB-lite"/>
    </source>
</evidence>
<name>A0A540W8Y4_9ACTN</name>
<organism evidence="3 4">
    <name type="scientific">Kitasatospora acidiphila</name>
    <dbReference type="NCBI Taxonomy" id="2567942"/>
    <lineage>
        <taxon>Bacteria</taxon>
        <taxon>Bacillati</taxon>
        <taxon>Actinomycetota</taxon>
        <taxon>Actinomycetes</taxon>
        <taxon>Kitasatosporales</taxon>
        <taxon>Streptomycetaceae</taxon>
        <taxon>Kitasatospora</taxon>
    </lineage>
</organism>
<reference evidence="3 4" key="1">
    <citation type="submission" date="2019-06" db="EMBL/GenBank/DDBJ databases">
        <title>Description of Kitasatospora acidophila sp. nov. isolated from pine grove soil, and reclassification of Streptomyces novaecaesareae to Kitasatospora novaeceasareae comb. nov.</title>
        <authorList>
            <person name="Kim M.J."/>
        </authorList>
    </citation>
    <scope>NUCLEOTIDE SEQUENCE [LARGE SCALE GENOMIC DNA]</scope>
    <source>
        <strain evidence="3 4">MMS16-CNU292</strain>
    </source>
</reference>
<feature type="region of interest" description="Disordered" evidence="1">
    <location>
        <begin position="354"/>
        <end position="388"/>
    </location>
</feature>
<dbReference type="Gene3D" id="1.10.287.1060">
    <property type="entry name" value="ESAT-6-like"/>
    <property type="match status" value="1"/>
</dbReference>
<protein>
    <submittedName>
        <fullName evidence="3">WXG100 family type VII secretion target</fullName>
    </submittedName>
</protein>
<gene>
    <name evidence="3" type="ORF">E6W39_28610</name>
</gene>
<dbReference type="InterPro" id="IPR036689">
    <property type="entry name" value="ESAT-6-like_sf"/>
</dbReference>
<dbReference type="EMBL" id="VIGB01000003">
    <property type="protein sequence ID" value="TQF05471.1"/>
    <property type="molecule type" value="Genomic_DNA"/>
</dbReference>